<accession>A0A2T3B9J4</accession>
<organism evidence="1 2">
    <name type="scientific">Amorphotheca resinae ATCC 22711</name>
    <dbReference type="NCBI Taxonomy" id="857342"/>
    <lineage>
        <taxon>Eukaryota</taxon>
        <taxon>Fungi</taxon>
        <taxon>Dikarya</taxon>
        <taxon>Ascomycota</taxon>
        <taxon>Pezizomycotina</taxon>
        <taxon>Leotiomycetes</taxon>
        <taxon>Helotiales</taxon>
        <taxon>Amorphothecaceae</taxon>
        <taxon>Amorphotheca</taxon>
    </lineage>
</organism>
<dbReference type="AlphaFoldDB" id="A0A2T3B9J4"/>
<name>A0A2T3B9J4_AMORE</name>
<evidence type="ECO:0000313" key="2">
    <source>
        <dbReference type="Proteomes" id="UP000241818"/>
    </source>
</evidence>
<dbReference type="OrthoDB" id="2093528at2759"/>
<protein>
    <recommendedName>
        <fullName evidence="3">SsuA/THI5-like domain-containing protein</fullName>
    </recommendedName>
</protein>
<reference evidence="1 2" key="1">
    <citation type="journal article" date="2018" name="New Phytol.">
        <title>Comparative genomics and transcriptomics depict ericoid mycorrhizal fungi as versatile saprotrophs and plant mutualists.</title>
        <authorList>
            <person name="Martino E."/>
            <person name="Morin E."/>
            <person name="Grelet G.A."/>
            <person name="Kuo A."/>
            <person name="Kohler A."/>
            <person name="Daghino S."/>
            <person name="Barry K.W."/>
            <person name="Cichocki N."/>
            <person name="Clum A."/>
            <person name="Dockter R.B."/>
            <person name="Hainaut M."/>
            <person name="Kuo R.C."/>
            <person name="LaButti K."/>
            <person name="Lindahl B.D."/>
            <person name="Lindquist E.A."/>
            <person name="Lipzen A."/>
            <person name="Khouja H.R."/>
            <person name="Magnuson J."/>
            <person name="Murat C."/>
            <person name="Ohm R.A."/>
            <person name="Singer S.W."/>
            <person name="Spatafora J.W."/>
            <person name="Wang M."/>
            <person name="Veneault-Fourrey C."/>
            <person name="Henrissat B."/>
            <person name="Grigoriev I.V."/>
            <person name="Martin F.M."/>
            <person name="Perotto S."/>
        </authorList>
    </citation>
    <scope>NUCLEOTIDE SEQUENCE [LARGE SCALE GENOMIC DNA]</scope>
    <source>
        <strain evidence="1 2">ATCC 22711</strain>
    </source>
</reference>
<dbReference type="EMBL" id="KZ679007">
    <property type="protein sequence ID" value="PSS24959.1"/>
    <property type="molecule type" value="Genomic_DNA"/>
</dbReference>
<dbReference type="SUPFAM" id="SSF53850">
    <property type="entry name" value="Periplasmic binding protein-like II"/>
    <property type="match status" value="1"/>
</dbReference>
<gene>
    <name evidence="1" type="ORF">M430DRAFT_63606</name>
</gene>
<evidence type="ECO:0008006" key="3">
    <source>
        <dbReference type="Google" id="ProtNLM"/>
    </source>
</evidence>
<dbReference type="RefSeq" id="XP_024723558.1">
    <property type="nucleotide sequence ID" value="XM_024869069.1"/>
</dbReference>
<evidence type="ECO:0000313" key="1">
    <source>
        <dbReference type="EMBL" id="PSS24959.1"/>
    </source>
</evidence>
<dbReference type="Gene3D" id="3.40.190.10">
    <property type="entry name" value="Periplasmic binding protein-like II"/>
    <property type="match status" value="1"/>
</dbReference>
<dbReference type="GeneID" id="36577150"/>
<keyword evidence="2" id="KW-1185">Reference proteome</keyword>
<dbReference type="InParanoid" id="A0A2T3B9J4"/>
<proteinExistence type="predicted"/>
<dbReference type="Proteomes" id="UP000241818">
    <property type="component" value="Unassembled WGS sequence"/>
</dbReference>
<sequence length="317" mass="36783">MKAIEDGRVRPEGIELTFLNYRVEETFFRQLRFQEFDVSELSLSSYILTLNQERPPFIAIPVFPSRFFRHQSMYVNKDAGILKPEDLRGKRIGIPEYQMTAAVWQRGILEEHFGVPISSVQFFVGAIEYSEHARISKISHSLPQDVKVIAINQGQNLSEMLANGEIDAIFSASRPSSFDTSPNVGLLFPNFKQVEANYYKQTGIFPIMHVVALKRTVYEANPWIAKTLTKAFAQSLEMAYEPLQERSALRYMLPWLEDHVKETQELMGDMKWWKDGFTENRHVIEKFLDYHFQQGLSKRKFNPEEIFAPNALETFVL</sequence>